<dbReference type="EMBL" id="WLZY01000001">
    <property type="protein sequence ID" value="NDL56667.1"/>
    <property type="molecule type" value="Genomic_DNA"/>
</dbReference>
<organism evidence="9 10">
    <name type="scientific">Phytoactinopolyspora mesophila</name>
    <dbReference type="NCBI Taxonomy" id="2650750"/>
    <lineage>
        <taxon>Bacteria</taxon>
        <taxon>Bacillati</taxon>
        <taxon>Actinomycetota</taxon>
        <taxon>Actinomycetes</taxon>
        <taxon>Jiangellales</taxon>
        <taxon>Jiangellaceae</taxon>
        <taxon>Phytoactinopolyspora</taxon>
    </lineage>
</organism>
<sequence length="319" mass="34554">MLTYVVRRLIIAVPVLFGILLISFVLVQMMPGDPVRAMLSPEELTASPEYVARRRAELGLDDPVVLQFVAWVREVAQGNLGYSFRRRVPVTQMIGDRLAPTVLLASVALAFAVVIGMAVGVVAALKQNSWFDYLSAVGSMAAISIPNFFLGLIAIYVFAIKLGVLPTGGMRTLAAADTTLGDSLRHLVLPAGVLAANLVGPYVRFTRQGMLEVLRQDYMTTAVAKGVPRRGVILRHGLHNTLIPLTTVIALNIPALLTGVLIVEILFSWPGLGRLTFEAIVGRDYPVIIAMVFMSAVLVMVFNLLADLLAAVLDPRIRL</sequence>
<feature type="transmembrane region" description="Helical" evidence="7">
    <location>
        <begin position="287"/>
        <end position="313"/>
    </location>
</feature>
<evidence type="ECO:0000256" key="3">
    <source>
        <dbReference type="ARBA" id="ARBA00022475"/>
    </source>
</evidence>
<dbReference type="InterPro" id="IPR035906">
    <property type="entry name" value="MetI-like_sf"/>
</dbReference>
<evidence type="ECO:0000256" key="6">
    <source>
        <dbReference type="ARBA" id="ARBA00023136"/>
    </source>
</evidence>
<accession>A0A7K3M0V6</accession>
<dbReference type="Proteomes" id="UP000460435">
    <property type="component" value="Unassembled WGS sequence"/>
</dbReference>
<keyword evidence="2 7" id="KW-0813">Transport</keyword>
<dbReference type="CDD" id="cd06261">
    <property type="entry name" value="TM_PBP2"/>
    <property type="match status" value="1"/>
</dbReference>
<dbReference type="PANTHER" id="PTHR43163">
    <property type="entry name" value="DIPEPTIDE TRANSPORT SYSTEM PERMEASE PROTEIN DPPB-RELATED"/>
    <property type="match status" value="1"/>
</dbReference>
<evidence type="ECO:0000256" key="4">
    <source>
        <dbReference type="ARBA" id="ARBA00022692"/>
    </source>
</evidence>
<comment type="caution">
    <text evidence="9">The sequence shown here is derived from an EMBL/GenBank/DDBJ whole genome shotgun (WGS) entry which is preliminary data.</text>
</comment>
<dbReference type="Pfam" id="PF19300">
    <property type="entry name" value="BPD_transp_1_N"/>
    <property type="match status" value="1"/>
</dbReference>
<dbReference type="GO" id="GO:0005886">
    <property type="term" value="C:plasma membrane"/>
    <property type="evidence" value="ECO:0007669"/>
    <property type="project" value="UniProtKB-SubCell"/>
</dbReference>
<dbReference type="PROSITE" id="PS50928">
    <property type="entry name" value="ABC_TM1"/>
    <property type="match status" value="1"/>
</dbReference>
<feature type="transmembrane region" description="Helical" evidence="7">
    <location>
        <begin position="187"/>
        <end position="205"/>
    </location>
</feature>
<dbReference type="PANTHER" id="PTHR43163:SF6">
    <property type="entry name" value="DIPEPTIDE TRANSPORT SYSTEM PERMEASE PROTEIN DPPB-RELATED"/>
    <property type="match status" value="1"/>
</dbReference>
<dbReference type="InterPro" id="IPR045621">
    <property type="entry name" value="BPD_transp_1_N"/>
</dbReference>
<dbReference type="Gene3D" id="1.10.3720.10">
    <property type="entry name" value="MetI-like"/>
    <property type="match status" value="1"/>
</dbReference>
<evidence type="ECO:0000256" key="2">
    <source>
        <dbReference type="ARBA" id="ARBA00022448"/>
    </source>
</evidence>
<evidence type="ECO:0000256" key="5">
    <source>
        <dbReference type="ARBA" id="ARBA00022989"/>
    </source>
</evidence>
<comment type="subcellular location">
    <subcellularLocation>
        <location evidence="1 7">Cell membrane</location>
        <topology evidence="1 7">Multi-pass membrane protein</topology>
    </subcellularLocation>
</comment>
<keyword evidence="3" id="KW-1003">Cell membrane</keyword>
<feature type="domain" description="ABC transmembrane type-1" evidence="8">
    <location>
        <begin position="98"/>
        <end position="306"/>
    </location>
</feature>
<keyword evidence="5 7" id="KW-1133">Transmembrane helix</keyword>
<feature type="transmembrane region" description="Helical" evidence="7">
    <location>
        <begin position="9"/>
        <end position="30"/>
    </location>
</feature>
<comment type="similarity">
    <text evidence="7">Belongs to the binding-protein-dependent transport system permease family.</text>
</comment>
<dbReference type="RefSeq" id="WP_162449218.1">
    <property type="nucleotide sequence ID" value="NZ_WLZY01000001.1"/>
</dbReference>
<keyword evidence="6 7" id="KW-0472">Membrane</keyword>
<evidence type="ECO:0000313" key="9">
    <source>
        <dbReference type="EMBL" id="NDL56667.1"/>
    </source>
</evidence>
<keyword evidence="4 7" id="KW-0812">Transmembrane</keyword>
<name>A0A7K3M0V6_9ACTN</name>
<gene>
    <name evidence="9" type="ORF">F7O44_06240</name>
</gene>
<evidence type="ECO:0000256" key="1">
    <source>
        <dbReference type="ARBA" id="ARBA00004651"/>
    </source>
</evidence>
<evidence type="ECO:0000259" key="8">
    <source>
        <dbReference type="PROSITE" id="PS50928"/>
    </source>
</evidence>
<proteinExistence type="inferred from homology"/>
<feature type="transmembrane region" description="Helical" evidence="7">
    <location>
        <begin position="242"/>
        <end position="267"/>
    </location>
</feature>
<dbReference type="SUPFAM" id="SSF161098">
    <property type="entry name" value="MetI-like"/>
    <property type="match status" value="1"/>
</dbReference>
<evidence type="ECO:0000256" key="7">
    <source>
        <dbReference type="RuleBase" id="RU363032"/>
    </source>
</evidence>
<dbReference type="GO" id="GO:0055085">
    <property type="term" value="P:transmembrane transport"/>
    <property type="evidence" value="ECO:0007669"/>
    <property type="project" value="InterPro"/>
</dbReference>
<feature type="transmembrane region" description="Helical" evidence="7">
    <location>
        <begin position="102"/>
        <end position="125"/>
    </location>
</feature>
<evidence type="ECO:0000313" key="10">
    <source>
        <dbReference type="Proteomes" id="UP000460435"/>
    </source>
</evidence>
<keyword evidence="10" id="KW-1185">Reference proteome</keyword>
<reference evidence="9 10" key="1">
    <citation type="submission" date="2019-11" db="EMBL/GenBank/DDBJ databases">
        <authorList>
            <person name="Li X.-J."/>
            <person name="Feng X.-M."/>
        </authorList>
    </citation>
    <scope>NUCLEOTIDE SEQUENCE [LARGE SCALE GENOMIC DNA]</scope>
    <source>
        <strain evidence="9 10">XMNu-373</strain>
    </source>
</reference>
<feature type="transmembrane region" description="Helical" evidence="7">
    <location>
        <begin position="137"/>
        <end position="160"/>
    </location>
</feature>
<dbReference type="AlphaFoldDB" id="A0A7K3M0V6"/>
<dbReference type="InterPro" id="IPR000515">
    <property type="entry name" value="MetI-like"/>
</dbReference>
<dbReference type="Pfam" id="PF00528">
    <property type="entry name" value="BPD_transp_1"/>
    <property type="match status" value="1"/>
</dbReference>
<protein>
    <submittedName>
        <fullName evidence="9">ABC transporter permease subunit</fullName>
    </submittedName>
</protein>